<organism evidence="1 2">
    <name type="scientific">Leptogranulimonas caecicola</name>
    <dbReference type="NCBI Taxonomy" id="2894156"/>
    <lineage>
        <taxon>Bacteria</taxon>
        <taxon>Bacillati</taxon>
        <taxon>Actinomycetota</taxon>
        <taxon>Coriobacteriia</taxon>
        <taxon>Coriobacteriales</taxon>
        <taxon>Kribbibacteriaceae</taxon>
        <taxon>Leptogranulimonas</taxon>
    </lineage>
</organism>
<dbReference type="Proteomes" id="UP001431186">
    <property type="component" value="Chromosome"/>
</dbReference>
<dbReference type="AlphaFoldDB" id="A0AAU9CUA3"/>
<dbReference type="KEGG" id="lcal:ATTO_12690"/>
<evidence type="ECO:0000313" key="1">
    <source>
        <dbReference type="EMBL" id="BDC91397.1"/>
    </source>
</evidence>
<keyword evidence="2" id="KW-1185">Reference proteome</keyword>
<name>A0AAU9CUA3_9ACTN</name>
<accession>A0AAU9CUA3</accession>
<gene>
    <name evidence="1" type="ORF">ATTO_12690</name>
</gene>
<evidence type="ECO:0000313" key="2">
    <source>
        <dbReference type="Proteomes" id="UP001431186"/>
    </source>
</evidence>
<reference evidence="1" key="1">
    <citation type="submission" date="2021-11" db="EMBL/GenBank/DDBJ databases">
        <title>Complete genome sequence of Atopobiaceae bacterium TOC12.</title>
        <authorList>
            <person name="Morinaga K."/>
            <person name="Kusada H."/>
            <person name="Tamaki H."/>
        </authorList>
    </citation>
    <scope>NUCLEOTIDE SEQUENCE</scope>
    <source>
        <strain evidence="1">TOC12</strain>
    </source>
</reference>
<protein>
    <recommendedName>
        <fullName evidence="3">Bacteriophage HK97-gp10 tail-component</fullName>
    </recommendedName>
</protein>
<sequence>MADKTFVKDEAGIVEMLTSTVAPAVQQAAQIGADKMRGMGFEAEVEPAGGKDRCGFKYGLTLDVRPKSRADWHTVNHRHEPRGLEKLRRLQEAAKETL</sequence>
<evidence type="ECO:0008006" key="3">
    <source>
        <dbReference type="Google" id="ProtNLM"/>
    </source>
</evidence>
<proteinExistence type="predicted"/>
<dbReference type="RefSeq" id="WP_265591407.1">
    <property type="nucleotide sequence ID" value="NZ_AP025285.1"/>
</dbReference>
<dbReference type="EMBL" id="AP025285">
    <property type="protein sequence ID" value="BDC91397.1"/>
    <property type="molecule type" value="Genomic_DNA"/>
</dbReference>